<dbReference type="EMBL" id="QVQW01000072">
    <property type="protein sequence ID" value="RKU41582.1"/>
    <property type="molecule type" value="Genomic_DNA"/>
</dbReference>
<reference evidence="2 3" key="1">
    <citation type="submission" date="2018-08" db="EMBL/GenBank/DDBJ databases">
        <title>Draft genome of the lignicolous fungus Coniochaeta pulveracea.</title>
        <authorList>
            <person name="Borstlap C.J."/>
            <person name="De Witt R.N."/>
            <person name="Botha A."/>
            <person name="Volschenk H."/>
        </authorList>
    </citation>
    <scope>NUCLEOTIDE SEQUENCE [LARGE SCALE GENOMIC DNA]</scope>
    <source>
        <strain evidence="2 3">CAB683</strain>
    </source>
</reference>
<evidence type="ECO:0000313" key="3">
    <source>
        <dbReference type="Proteomes" id="UP000275385"/>
    </source>
</evidence>
<keyword evidence="3" id="KW-1185">Reference proteome</keyword>
<accession>A0A420Y0X5</accession>
<evidence type="ECO:0000313" key="2">
    <source>
        <dbReference type="EMBL" id="RKU41582.1"/>
    </source>
</evidence>
<name>A0A420Y0X5_9PEZI</name>
<evidence type="ECO:0000256" key="1">
    <source>
        <dbReference type="SAM" id="Coils"/>
    </source>
</evidence>
<feature type="coiled-coil region" evidence="1">
    <location>
        <begin position="76"/>
        <end position="110"/>
    </location>
</feature>
<dbReference type="Proteomes" id="UP000275385">
    <property type="component" value="Unassembled WGS sequence"/>
</dbReference>
<organism evidence="2 3">
    <name type="scientific">Coniochaeta pulveracea</name>
    <dbReference type="NCBI Taxonomy" id="177199"/>
    <lineage>
        <taxon>Eukaryota</taxon>
        <taxon>Fungi</taxon>
        <taxon>Dikarya</taxon>
        <taxon>Ascomycota</taxon>
        <taxon>Pezizomycotina</taxon>
        <taxon>Sordariomycetes</taxon>
        <taxon>Sordariomycetidae</taxon>
        <taxon>Coniochaetales</taxon>
        <taxon>Coniochaetaceae</taxon>
        <taxon>Coniochaeta</taxon>
    </lineage>
</organism>
<proteinExistence type="predicted"/>
<comment type="caution">
    <text evidence="2">The sequence shown here is derived from an EMBL/GenBank/DDBJ whole genome shotgun (WGS) entry which is preliminary data.</text>
</comment>
<sequence>MRPEHQSGSAGRELTLPIRGNTDLQVTQALSDQVALANSTIVDLSSALQELKKSYDEDRQTRGMQKMQIGYLLQEATTLKVDLVEVTDKYDKLQEKYEDLQKKHESTRLKLGTAEFTIANLNRALGIPQPGRRSTVETESKVLSRIANKHSAQDHKINKLSQVTQSQADEMKQMARDFMQAKEDNGKMAKALVQMTCLLGQLNLDQITKEEAQDGYKSILDDMAAGEANESGPSLFSQPMEEIEVEEEILPVTANMSNVHAAAESVE</sequence>
<gene>
    <name evidence="2" type="ORF">DL546_004607</name>
</gene>
<protein>
    <submittedName>
        <fullName evidence="2">Uncharacterized protein</fullName>
    </submittedName>
</protein>
<keyword evidence="1" id="KW-0175">Coiled coil</keyword>
<dbReference type="AlphaFoldDB" id="A0A420Y0X5"/>